<evidence type="ECO:0000313" key="1">
    <source>
        <dbReference type="EMBL" id="CAD8198864.1"/>
    </source>
</evidence>
<accession>A0A8S1XCS7</accession>
<sequence>MIFFCKLYLISLKTQKYYKPLQEKIQLYQNIKIFNYNTFCDYLQVIPAQIADTIQFLKSIQLVPRHLIERGGQYFKKIPISSFMIFP</sequence>
<proteinExistence type="predicted"/>
<name>A0A8S1XCS7_PAROT</name>
<organism evidence="1 2">
    <name type="scientific">Paramecium octaurelia</name>
    <dbReference type="NCBI Taxonomy" id="43137"/>
    <lineage>
        <taxon>Eukaryota</taxon>
        <taxon>Sar</taxon>
        <taxon>Alveolata</taxon>
        <taxon>Ciliophora</taxon>
        <taxon>Intramacronucleata</taxon>
        <taxon>Oligohymenophorea</taxon>
        <taxon>Peniculida</taxon>
        <taxon>Parameciidae</taxon>
        <taxon>Paramecium</taxon>
    </lineage>
</organism>
<comment type="caution">
    <text evidence="1">The sequence shown here is derived from an EMBL/GenBank/DDBJ whole genome shotgun (WGS) entry which is preliminary data.</text>
</comment>
<dbReference type="Proteomes" id="UP000683925">
    <property type="component" value="Unassembled WGS sequence"/>
</dbReference>
<keyword evidence="2" id="KW-1185">Reference proteome</keyword>
<dbReference type="AlphaFoldDB" id="A0A8S1XCS7"/>
<gene>
    <name evidence="1" type="ORF">POCTA_138.1.T1180025</name>
</gene>
<evidence type="ECO:0000313" key="2">
    <source>
        <dbReference type="Proteomes" id="UP000683925"/>
    </source>
</evidence>
<protein>
    <submittedName>
        <fullName evidence="1">Uncharacterized protein</fullName>
    </submittedName>
</protein>
<reference evidence="1" key="1">
    <citation type="submission" date="2021-01" db="EMBL/GenBank/DDBJ databases">
        <authorList>
            <consortium name="Genoscope - CEA"/>
            <person name="William W."/>
        </authorList>
    </citation>
    <scope>NUCLEOTIDE SEQUENCE</scope>
</reference>
<dbReference type="EMBL" id="CAJJDP010000118">
    <property type="protein sequence ID" value="CAD8198864.1"/>
    <property type="molecule type" value="Genomic_DNA"/>
</dbReference>